<organism evidence="2 3">
    <name type="scientific">Arcicella aquatica</name>
    <dbReference type="NCBI Taxonomy" id="217141"/>
    <lineage>
        <taxon>Bacteria</taxon>
        <taxon>Pseudomonadati</taxon>
        <taxon>Bacteroidota</taxon>
        <taxon>Cytophagia</taxon>
        <taxon>Cytophagales</taxon>
        <taxon>Flectobacillaceae</taxon>
        <taxon>Arcicella</taxon>
    </lineage>
</organism>
<dbReference type="InterPro" id="IPR018060">
    <property type="entry name" value="HTH_AraC"/>
</dbReference>
<evidence type="ECO:0000313" key="2">
    <source>
        <dbReference type="EMBL" id="MEA5259864.1"/>
    </source>
</evidence>
<dbReference type="Gene3D" id="1.10.10.60">
    <property type="entry name" value="Homeodomain-like"/>
    <property type="match status" value="1"/>
</dbReference>
<dbReference type="EMBL" id="JAYFUL010000039">
    <property type="protein sequence ID" value="MEA5259864.1"/>
    <property type="molecule type" value="Genomic_DNA"/>
</dbReference>
<feature type="domain" description="HTH araC/xylS-type" evidence="1">
    <location>
        <begin position="176"/>
        <end position="260"/>
    </location>
</feature>
<comment type="caution">
    <text evidence="2">The sequence shown here is derived from an EMBL/GenBank/DDBJ whole genome shotgun (WGS) entry which is preliminary data.</text>
</comment>
<evidence type="ECO:0000313" key="3">
    <source>
        <dbReference type="Proteomes" id="UP001304671"/>
    </source>
</evidence>
<evidence type="ECO:0000259" key="1">
    <source>
        <dbReference type="PROSITE" id="PS01124"/>
    </source>
</evidence>
<protein>
    <submittedName>
        <fullName evidence="2">Helix-turn-helix domain-containing protein</fullName>
    </submittedName>
</protein>
<proteinExistence type="predicted"/>
<name>A0ABU5QT83_9BACT</name>
<accession>A0ABU5QT83</accession>
<dbReference type="RefSeq" id="WP_323251859.1">
    <property type="nucleotide sequence ID" value="NZ_JAYFUL010000039.1"/>
</dbReference>
<keyword evidence="3" id="KW-1185">Reference proteome</keyword>
<reference evidence="2 3" key="1">
    <citation type="submission" date="2023-12" db="EMBL/GenBank/DDBJ databases">
        <title>Novel species of the genus Arcicella isolated from rivers.</title>
        <authorList>
            <person name="Lu H."/>
        </authorList>
    </citation>
    <scope>NUCLEOTIDE SEQUENCE [LARGE SCALE GENOMIC DNA]</scope>
    <source>
        <strain evidence="2 3">LMG 21963</strain>
    </source>
</reference>
<dbReference type="Proteomes" id="UP001304671">
    <property type="component" value="Unassembled WGS sequence"/>
</dbReference>
<dbReference type="PROSITE" id="PS01124">
    <property type="entry name" value="HTH_ARAC_FAMILY_2"/>
    <property type="match status" value="1"/>
</dbReference>
<sequence length="270" mass="31884">MNLQEYTSKRIMVPAEFEDIFSHFYLAENKSAQDIHKTLVPSFQTIMVFSFGVPICFNTKQNTNIEIDKCIILGPIKQPIEYTLPIGSEMLVINFKDDAFYRFFGQVILSDHLPINPDDLLNENCFTNLWGLLKNTDKTKRIDLILDFCKPYLQTREKTFEHFTSLQNDYTVLNPIKIIAQETNQSERTVQLNHKKYFGYTAKEKSRYQKFIKVIELLQNQRTKTDWFTIIEIGGYYDQSQLIHDFKHFLNLSPNQYLKFQEDICQSEPK</sequence>
<gene>
    <name evidence="2" type="ORF">VB264_18850</name>
</gene>